<proteinExistence type="predicted"/>
<dbReference type="Gramene" id="OB10G26180.1">
    <property type="protein sequence ID" value="OB10G26180.1"/>
    <property type="gene ID" value="OB10G26180"/>
</dbReference>
<dbReference type="HOGENOM" id="CLU_2945384_0_0_1"/>
<accession>J3N520</accession>
<protein>
    <submittedName>
        <fullName evidence="1">Uncharacterized protein</fullName>
    </submittedName>
</protein>
<dbReference type="Proteomes" id="UP000006038">
    <property type="component" value="Chromosome 10"/>
</dbReference>
<evidence type="ECO:0000313" key="2">
    <source>
        <dbReference type="Proteomes" id="UP000006038"/>
    </source>
</evidence>
<evidence type="ECO:0000313" key="1">
    <source>
        <dbReference type="EnsemblPlants" id="OB10G26180.1"/>
    </source>
</evidence>
<dbReference type="AlphaFoldDB" id="J3N520"/>
<organism evidence="1">
    <name type="scientific">Oryza brachyantha</name>
    <name type="common">malo sina</name>
    <dbReference type="NCBI Taxonomy" id="4533"/>
    <lineage>
        <taxon>Eukaryota</taxon>
        <taxon>Viridiplantae</taxon>
        <taxon>Streptophyta</taxon>
        <taxon>Embryophyta</taxon>
        <taxon>Tracheophyta</taxon>
        <taxon>Spermatophyta</taxon>
        <taxon>Magnoliopsida</taxon>
        <taxon>Liliopsida</taxon>
        <taxon>Poales</taxon>
        <taxon>Poaceae</taxon>
        <taxon>BOP clade</taxon>
        <taxon>Oryzoideae</taxon>
        <taxon>Oryzeae</taxon>
        <taxon>Oryzinae</taxon>
        <taxon>Oryza</taxon>
    </lineage>
</organism>
<reference evidence="1" key="1">
    <citation type="journal article" date="2013" name="Nat. Commun.">
        <title>Whole-genome sequencing of Oryza brachyantha reveals mechanisms underlying Oryza genome evolution.</title>
        <authorList>
            <person name="Chen J."/>
            <person name="Huang Q."/>
            <person name="Gao D."/>
            <person name="Wang J."/>
            <person name="Lang Y."/>
            <person name="Liu T."/>
            <person name="Li B."/>
            <person name="Bai Z."/>
            <person name="Luis Goicoechea J."/>
            <person name="Liang C."/>
            <person name="Chen C."/>
            <person name="Zhang W."/>
            <person name="Sun S."/>
            <person name="Liao Y."/>
            <person name="Zhang X."/>
            <person name="Yang L."/>
            <person name="Song C."/>
            <person name="Wang M."/>
            <person name="Shi J."/>
            <person name="Liu G."/>
            <person name="Liu J."/>
            <person name="Zhou H."/>
            <person name="Zhou W."/>
            <person name="Yu Q."/>
            <person name="An N."/>
            <person name="Chen Y."/>
            <person name="Cai Q."/>
            <person name="Wang B."/>
            <person name="Liu B."/>
            <person name="Min J."/>
            <person name="Huang Y."/>
            <person name="Wu H."/>
            <person name="Li Z."/>
            <person name="Zhang Y."/>
            <person name="Yin Y."/>
            <person name="Song W."/>
            <person name="Jiang J."/>
            <person name="Jackson S.A."/>
            <person name="Wing R.A."/>
            <person name="Wang J."/>
            <person name="Chen M."/>
        </authorList>
    </citation>
    <scope>NUCLEOTIDE SEQUENCE [LARGE SCALE GENOMIC DNA]</scope>
    <source>
        <strain evidence="1">cv. IRGC 101232</strain>
    </source>
</reference>
<reference evidence="1" key="2">
    <citation type="submission" date="2013-04" db="UniProtKB">
        <authorList>
            <consortium name="EnsemblPlants"/>
        </authorList>
    </citation>
    <scope>IDENTIFICATION</scope>
</reference>
<name>J3N520_ORYBR</name>
<keyword evidence="2" id="KW-1185">Reference proteome</keyword>
<sequence>MFVMVAQQISSVEAAAGQRPRVEQETHCSVDCGGVRINDMRAQKVFDTLIGKQQESCWKR</sequence>
<dbReference type="EnsemblPlants" id="OB10G26180.1">
    <property type="protein sequence ID" value="OB10G26180.1"/>
    <property type="gene ID" value="OB10G26180"/>
</dbReference>